<dbReference type="GO" id="GO:0007165">
    <property type="term" value="P:signal transduction"/>
    <property type="evidence" value="ECO:0007669"/>
    <property type="project" value="TreeGrafter"/>
</dbReference>
<evidence type="ECO:0000256" key="1">
    <source>
        <dbReference type="SAM" id="Phobius"/>
    </source>
</evidence>
<feature type="transmembrane region" description="Helical" evidence="1">
    <location>
        <begin position="275"/>
        <end position="301"/>
    </location>
</feature>
<dbReference type="PRINTS" id="PR01692">
    <property type="entry name" value="LIPOCALINIMR"/>
</dbReference>
<dbReference type="PANTHER" id="PTHR12625:SF0">
    <property type="entry name" value="PROTEIN LILIPOD"/>
    <property type="match status" value="1"/>
</dbReference>
<dbReference type="GO" id="GO:0005886">
    <property type="term" value="C:plasma membrane"/>
    <property type="evidence" value="ECO:0007669"/>
    <property type="project" value="TreeGrafter"/>
</dbReference>
<evidence type="ECO:0000313" key="2">
    <source>
        <dbReference type="Proteomes" id="UP000050795"/>
    </source>
</evidence>
<keyword evidence="1" id="KW-0812">Transmembrane</keyword>
<feature type="transmembrane region" description="Helical" evidence="1">
    <location>
        <begin position="21"/>
        <end position="42"/>
    </location>
</feature>
<dbReference type="Proteomes" id="UP000050795">
    <property type="component" value="Unassembled WGS sequence"/>
</dbReference>
<reference evidence="2" key="1">
    <citation type="submission" date="2022-06" db="EMBL/GenBank/DDBJ databases">
        <authorList>
            <person name="Berger JAMES D."/>
            <person name="Berger JAMES D."/>
        </authorList>
    </citation>
    <scope>NUCLEOTIDE SEQUENCE [LARGE SCALE GENOMIC DNA]</scope>
</reference>
<protein>
    <submittedName>
        <fullName evidence="3 4">Uncharacterized protein</fullName>
    </submittedName>
</protein>
<feature type="transmembrane region" description="Helical" evidence="1">
    <location>
        <begin position="410"/>
        <end position="435"/>
    </location>
</feature>
<dbReference type="WBParaSite" id="TREG1_85620.2">
    <property type="protein sequence ID" value="TREG1_85620.2"/>
    <property type="gene ID" value="TREG1_85620"/>
</dbReference>
<feature type="transmembrane region" description="Helical" evidence="1">
    <location>
        <begin position="157"/>
        <end position="178"/>
    </location>
</feature>
<sequence length="759" mass="86089">MDQTDEVVLISHEAKEFYDEIRGLVVVFLIFTFLFLIAHTILQLFLTKTEYELKPCRAERLVYQLVLGMCTFILTIGLTSYSLLPLTIITNEILVIFPQSYYVQWLNSELIQDLILLIDIGSKISCLTIPFSYFLLISQGFLHKSYSSFASRLTDSFIMVFFFYILCFGTVWSLSSFVSALKGCFLSDVSGLSFSGSDSISSSSKTFSIFTERYHQSYPSSAPSSVDHHAYYQNHPFTFLQNSINSIGWIQFFQNVCLQVIFMSGLELIQMTATLLGLLLLFICTPMGLLSISINLVAFIMRSLSDSPTRQTLYDRIEELNMETMTVLDDMKCIQLLCEEKNLNNNNNTNDNAMNYKSICFRTYTGVKSCEDLLLKCTNEFNSLNTELLQLKQRITPQRFTPFTRDSIPLFVNFCLVLLCLLLRLLQSFVFFNILDLLWSMFFGSYASRDDNAAGYLTMGSSKQYPSTTMGSSDPSFTIGVKPVSSLGHIGAVFQVCLVVFLVVLGLWGFYSLPFVGFLRPRYHSTSLDIMLVNVLLFLILSTALPLQTNLLGLTTLTLPNPLKSDSVISTQSKCSDLVCNPLENESDCDQYIANCPSKKLSQISNSWWNKLIGDYYYFDFTYWYSFVHVLNPFTSSTPADSLEESTTVNQIQTEEQTIFRQFVSRAFGYSSVSPSYELSVVILMYNICFLITSMWIAGRQLGNAGLSMNLDLVTTLRCLHQFDITSRPPRSSLDRTEWMAAELSCPKNPEELDQSVVC</sequence>
<evidence type="ECO:0000313" key="3">
    <source>
        <dbReference type="WBParaSite" id="TREG1_85620.1"/>
    </source>
</evidence>
<evidence type="ECO:0000313" key="4">
    <source>
        <dbReference type="WBParaSite" id="TREG1_85620.2"/>
    </source>
</evidence>
<dbReference type="AlphaFoldDB" id="A0AA85KL57"/>
<keyword evidence="1" id="KW-1133">Transmembrane helix</keyword>
<reference evidence="3 4" key="2">
    <citation type="submission" date="2023-11" db="UniProtKB">
        <authorList>
            <consortium name="WormBaseParasite"/>
        </authorList>
    </citation>
    <scope>IDENTIFICATION</scope>
</reference>
<accession>A0AA85KL57</accession>
<dbReference type="PANTHER" id="PTHR12625">
    <property type="entry name" value="LIPOCALIN-1 INTERACTING MEMBRANE RECEPTOR LIMR"/>
    <property type="match status" value="1"/>
</dbReference>
<name>A0AA85KL57_TRIRE</name>
<keyword evidence="1" id="KW-0472">Membrane</keyword>
<dbReference type="GO" id="GO:0004888">
    <property type="term" value="F:transmembrane signaling receptor activity"/>
    <property type="evidence" value="ECO:0007669"/>
    <property type="project" value="TreeGrafter"/>
</dbReference>
<feature type="transmembrane region" description="Helical" evidence="1">
    <location>
        <begin position="492"/>
        <end position="516"/>
    </location>
</feature>
<feature type="transmembrane region" description="Helical" evidence="1">
    <location>
        <begin position="62"/>
        <end position="84"/>
    </location>
</feature>
<dbReference type="InterPro" id="IPR008075">
    <property type="entry name" value="LIMR"/>
</dbReference>
<feature type="transmembrane region" description="Helical" evidence="1">
    <location>
        <begin position="114"/>
        <end position="136"/>
    </location>
</feature>
<keyword evidence="2" id="KW-1185">Reference proteome</keyword>
<proteinExistence type="predicted"/>
<dbReference type="WBParaSite" id="TREG1_85620.1">
    <property type="protein sequence ID" value="TREG1_85620.1"/>
    <property type="gene ID" value="TREG1_85620"/>
</dbReference>
<feature type="transmembrane region" description="Helical" evidence="1">
    <location>
        <begin position="679"/>
        <end position="699"/>
    </location>
</feature>
<organism evidence="2 3">
    <name type="scientific">Trichobilharzia regenti</name>
    <name type="common">Nasal bird schistosome</name>
    <dbReference type="NCBI Taxonomy" id="157069"/>
    <lineage>
        <taxon>Eukaryota</taxon>
        <taxon>Metazoa</taxon>
        <taxon>Spiralia</taxon>
        <taxon>Lophotrochozoa</taxon>
        <taxon>Platyhelminthes</taxon>
        <taxon>Trematoda</taxon>
        <taxon>Digenea</taxon>
        <taxon>Strigeidida</taxon>
        <taxon>Schistosomatoidea</taxon>
        <taxon>Schistosomatidae</taxon>
        <taxon>Trichobilharzia</taxon>
    </lineage>
</organism>
<feature type="transmembrane region" description="Helical" evidence="1">
    <location>
        <begin position="528"/>
        <end position="547"/>
    </location>
</feature>